<reference evidence="2 3" key="1">
    <citation type="submission" date="2019-02" db="EMBL/GenBank/DDBJ databases">
        <title>Deep-cultivation of Planctomycetes and their phenomic and genomic characterization uncovers novel biology.</title>
        <authorList>
            <person name="Wiegand S."/>
            <person name="Jogler M."/>
            <person name="Boedeker C."/>
            <person name="Pinto D."/>
            <person name="Vollmers J."/>
            <person name="Rivas-Marin E."/>
            <person name="Kohn T."/>
            <person name="Peeters S.H."/>
            <person name="Heuer A."/>
            <person name="Rast P."/>
            <person name="Oberbeckmann S."/>
            <person name="Bunk B."/>
            <person name="Jeske O."/>
            <person name="Meyerdierks A."/>
            <person name="Storesund J.E."/>
            <person name="Kallscheuer N."/>
            <person name="Luecker S."/>
            <person name="Lage O.M."/>
            <person name="Pohl T."/>
            <person name="Merkel B.J."/>
            <person name="Hornburger P."/>
            <person name="Mueller R.-W."/>
            <person name="Bruemmer F."/>
            <person name="Labrenz M."/>
            <person name="Spormann A.M."/>
            <person name="Op Den Camp H."/>
            <person name="Overmann J."/>
            <person name="Amann R."/>
            <person name="Jetten M.S.M."/>
            <person name="Mascher T."/>
            <person name="Medema M.H."/>
            <person name="Devos D.P."/>
            <person name="Kaster A.-K."/>
            <person name="Ovreas L."/>
            <person name="Rohde M."/>
            <person name="Galperin M.Y."/>
            <person name="Jogler C."/>
        </authorList>
    </citation>
    <scope>NUCLEOTIDE SEQUENCE [LARGE SCALE GENOMIC DNA]</scope>
    <source>
        <strain evidence="2 3">Pla52o</strain>
    </source>
</reference>
<dbReference type="OrthoDB" id="208311at2"/>
<feature type="chain" id="PRO_5022822535" evidence="1">
    <location>
        <begin position="24"/>
        <end position="446"/>
    </location>
</feature>
<dbReference type="Proteomes" id="UP000316304">
    <property type="component" value="Unassembled WGS sequence"/>
</dbReference>
<comment type="caution">
    <text evidence="2">The sequence shown here is derived from an EMBL/GenBank/DDBJ whole genome shotgun (WGS) entry which is preliminary data.</text>
</comment>
<keyword evidence="1" id="KW-0732">Signal</keyword>
<sequence precursor="true">MKPLFPLTAAVLITMMATATAHAQGRTVARLFWQDNHDATVRYGDLKKSTAGWSLEPEPVPGFPSLDTAEQTLVQMQTDAGIVVLGIHDHAAGTIGSGWVAIDSGVVEESHGDHSHLRFKHVPSILHRQIDTDQGNPAHVYKYGKSFAFAIDKHNGFTITSASRLRTSKSPESATSFHEGGNGHITLAVIEDHVAYATWIDRDGENAGRVDVVGLGENQGKQYSIHCPTGGLHGATANSGKIFLAPSDGVCWVHADLDLDSAPESVEVNYLSLGKDADDTPLRTGAFANLDRLVLFTAGKGDDAQLCWIDATIDSPAVTTLPIELAEGESLTTPLAVRARGGKQMATMFRENKTSPSDDSLLIVDLDPNSDGDHSDAAVRADLSIGGNQIEGHSGHHEAVVLPNARELLISNPADGTVSLISLTELRVLETFTVGGTPTRLVAIGD</sequence>
<proteinExistence type="predicted"/>
<dbReference type="InterPro" id="IPR011048">
    <property type="entry name" value="Haem_d1_sf"/>
</dbReference>
<protein>
    <submittedName>
        <fullName evidence="2">Uncharacterized protein</fullName>
    </submittedName>
</protein>
<evidence type="ECO:0000313" key="3">
    <source>
        <dbReference type="Proteomes" id="UP000316304"/>
    </source>
</evidence>
<dbReference type="Gene3D" id="2.130.10.10">
    <property type="entry name" value="YVTN repeat-like/Quinoprotein amine dehydrogenase"/>
    <property type="match status" value="1"/>
</dbReference>
<name>A0A5C6CB58_9BACT</name>
<dbReference type="RefSeq" id="WP_146596559.1">
    <property type="nucleotide sequence ID" value="NZ_SJPT01000008.1"/>
</dbReference>
<dbReference type="InterPro" id="IPR015943">
    <property type="entry name" value="WD40/YVTN_repeat-like_dom_sf"/>
</dbReference>
<accession>A0A5C6CB58</accession>
<evidence type="ECO:0000313" key="2">
    <source>
        <dbReference type="EMBL" id="TWU20661.1"/>
    </source>
</evidence>
<dbReference type="EMBL" id="SJPT01000008">
    <property type="protein sequence ID" value="TWU20661.1"/>
    <property type="molecule type" value="Genomic_DNA"/>
</dbReference>
<evidence type="ECO:0000256" key="1">
    <source>
        <dbReference type="SAM" id="SignalP"/>
    </source>
</evidence>
<dbReference type="SUPFAM" id="SSF51004">
    <property type="entry name" value="C-terminal (heme d1) domain of cytochrome cd1-nitrite reductase"/>
    <property type="match status" value="1"/>
</dbReference>
<organism evidence="2 3">
    <name type="scientific">Novipirellula galeiformis</name>
    <dbReference type="NCBI Taxonomy" id="2528004"/>
    <lineage>
        <taxon>Bacteria</taxon>
        <taxon>Pseudomonadati</taxon>
        <taxon>Planctomycetota</taxon>
        <taxon>Planctomycetia</taxon>
        <taxon>Pirellulales</taxon>
        <taxon>Pirellulaceae</taxon>
        <taxon>Novipirellula</taxon>
    </lineage>
</organism>
<keyword evidence="3" id="KW-1185">Reference proteome</keyword>
<gene>
    <name evidence="2" type="ORF">Pla52o_45400</name>
</gene>
<feature type="signal peptide" evidence="1">
    <location>
        <begin position="1"/>
        <end position="23"/>
    </location>
</feature>
<dbReference type="AlphaFoldDB" id="A0A5C6CB58"/>